<evidence type="ECO:0000256" key="6">
    <source>
        <dbReference type="SAM" id="Phobius"/>
    </source>
</evidence>
<reference evidence="10" key="1">
    <citation type="submission" date="2022-11" db="UniProtKB">
        <authorList>
            <consortium name="WormBaseParasite"/>
        </authorList>
    </citation>
    <scope>IDENTIFICATION</scope>
</reference>
<dbReference type="GO" id="GO:0016020">
    <property type="term" value="C:membrane"/>
    <property type="evidence" value="ECO:0007669"/>
    <property type="project" value="UniProtKB-SubCell"/>
</dbReference>
<feature type="coiled-coil region" evidence="5">
    <location>
        <begin position="840"/>
        <end position="867"/>
    </location>
</feature>
<feature type="domain" description="RyR/IP3R Homology associated" evidence="8">
    <location>
        <begin position="110"/>
        <end position="216"/>
    </location>
</feature>
<feature type="transmembrane region" description="Helical" evidence="6">
    <location>
        <begin position="713"/>
        <end position="736"/>
    </location>
</feature>
<dbReference type="Pfam" id="PF08454">
    <property type="entry name" value="RIH_assoc"/>
    <property type="match status" value="1"/>
</dbReference>
<evidence type="ECO:0000259" key="7">
    <source>
        <dbReference type="Pfam" id="PF00520"/>
    </source>
</evidence>
<keyword evidence="3 6" id="KW-1133">Transmembrane helix</keyword>
<dbReference type="Gene3D" id="1.10.287.70">
    <property type="match status" value="1"/>
</dbReference>
<feature type="transmembrane region" description="Helical" evidence="6">
    <location>
        <begin position="513"/>
        <end position="539"/>
    </location>
</feature>
<dbReference type="InterPro" id="IPR015925">
    <property type="entry name" value="Ryanodine_IP3_receptor"/>
</dbReference>
<feature type="transmembrane region" description="Helical" evidence="6">
    <location>
        <begin position="489"/>
        <end position="507"/>
    </location>
</feature>
<dbReference type="AlphaFoldDB" id="A0A915JZJ7"/>
<evidence type="ECO:0000256" key="2">
    <source>
        <dbReference type="ARBA" id="ARBA00022692"/>
    </source>
</evidence>
<dbReference type="Pfam" id="PF00520">
    <property type="entry name" value="Ion_trans"/>
    <property type="match status" value="1"/>
</dbReference>
<keyword evidence="4 6" id="KW-0472">Membrane</keyword>
<evidence type="ECO:0000256" key="4">
    <source>
        <dbReference type="ARBA" id="ARBA00023136"/>
    </source>
</evidence>
<keyword evidence="5" id="KW-0175">Coiled coil</keyword>
<evidence type="ECO:0000256" key="5">
    <source>
        <dbReference type="SAM" id="Coils"/>
    </source>
</evidence>
<sequence length="875" mass="99808">MRYISILTASTSSMGNFANMADEAAKRVQEHINRLDDQIDGGFSCSGRHSPSPQHQFLSVVTNGGTCGEQGNAQAAVMNIMPATPNREDRCLSYNESFDKSSAYEYVPPEVKIMEPILRLFQLLCENHNHDLQNYLRHQNNRTNYNMIIETLTFLDIICGSTSGRLGLLQEINEYNVSLINQALESLTEYCQGPCHENQNCIATHESNGLNIVISLVLNEIRPLVTTNVDLALEIKGNASKTLLSTIESRHDSENANRILSNMESMAGKPQRLFSRYTNGNCRRESSDKLPSISVVVGETGSPNSDSDPSSVNPLVLKSCDTSPLEVGHNIYILAYQLAKHSSALADLLKSGNPVYAKNENTRKALNYYVQHTAQIEIVRTDHTLEEIVFPVPNICSYLSHETKERVYLSTERDVQGSKVTDFFDKFDLLYKEMVWQEKLRSRTWLHLCSQKDALWARTAFIFAFIINLLIALFYPFNESQKPHLQRETDLFLWLSTVLISLFTYSAPTWSAFTALCITITTRCSTLLGVQITVILLGILQTINKTMHVISYVGNTGITTYLWKEILVDRNLWYHLGYLCLCILGLCVHELFYSILLLDVVLCEETLRNVIRSVTRNWRSIALTTMLAVILVYLFSVIGYIFFKSDFVLDVERPPEEGSFSLTEMIGSEKTQSQTCNEENFSQRSHADTISGVVLRKVHPLEPMFLARTLYDLSFFFILIVIVLNLIFGVIIDTFADLRNEKQNKDDVLRNSCFICGLERSQFDNKTVSYDFHIKNEHNMWHYLYFYVLLRVKKSTEFTGPESFVKNMISEGNLEWFPRMQAISLATKLKGDGEAKQNGLKTLEIRLDENKNQIKDLNEKFEEVRQLLLKNARLR</sequence>
<comment type="subcellular location">
    <subcellularLocation>
        <location evidence="1">Membrane</location>
        <topology evidence="1">Multi-pass membrane protein</topology>
    </subcellularLocation>
</comment>
<dbReference type="GO" id="GO:0005216">
    <property type="term" value="F:monoatomic ion channel activity"/>
    <property type="evidence" value="ECO:0007669"/>
    <property type="project" value="InterPro"/>
</dbReference>
<dbReference type="InterPro" id="IPR005821">
    <property type="entry name" value="Ion_trans_dom"/>
</dbReference>
<accession>A0A915JZJ7</accession>
<dbReference type="PANTHER" id="PTHR45816">
    <property type="entry name" value="MIR DOMAIN-CONTAINING PROTEIN"/>
    <property type="match status" value="1"/>
</dbReference>
<evidence type="ECO:0000313" key="9">
    <source>
        <dbReference type="Proteomes" id="UP000887565"/>
    </source>
</evidence>
<organism evidence="9 10">
    <name type="scientific">Romanomermis culicivorax</name>
    <name type="common">Nematode worm</name>
    <dbReference type="NCBI Taxonomy" id="13658"/>
    <lineage>
        <taxon>Eukaryota</taxon>
        <taxon>Metazoa</taxon>
        <taxon>Ecdysozoa</taxon>
        <taxon>Nematoda</taxon>
        <taxon>Enoplea</taxon>
        <taxon>Dorylaimia</taxon>
        <taxon>Mermithida</taxon>
        <taxon>Mermithoidea</taxon>
        <taxon>Mermithidae</taxon>
        <taxon>Romanomermis</taxon>
    </lineage>
</organism>
<dbReference type="GO" id="GO:0006816">
    <property type="term" value="P:calcium ion transport"/>
    <property type="evidence" value="ECO:0007669"/>
    <property type="project" value="InterPro"/>
</dbReference>
<evidence type="ECO:0000313" key="10">
    <source>
        <dbReference type="WBParaSite" id="nRc.2.0.1.t31479-RA"/>
    </source>
</evidence>
<feature type="transmembrane region" description="Helical" evidence="6">
    <location>
        <begin position="455"/>
        <end position="477"/>
    </location>
</feature>
<protein>
    <submittedName>
        <fullName evidence="10">Uncharacterized protein</fullName>
    </submittedName>
</protein>
<dbReference type="OMA" id="FPIHDIC"/>
<feature type="transmembrane region" description="Helical" evidence="6">
    <location>
        <begin position="575"/>
        <end position="600"/>
    </location>
</feature>
<keyword evidence="2 6" id="KW-0812">Transmembrane</keyword>
<feature type="domain" description="Ion transport" evidence="7">
    <location>
        <begin position="490"/>
        <end position="742"/>
    </location>
</feature>
<dbReference type="WBParaSite" id="nRc.2.0.1.t31479-RA">
    <property type="protein sequence ID" value="nRc.2.0.1.t31479-RA"/>
    <property type="gene ID" value="nRc.2.0.1.g31479"/>
</dbReference>
<evidence type="ECO:0000256" key="3">
    <source>
        <dbReference type="ARBA" id="ARBA00022989"/>
    </source>
</evidence>
<dbReference type="Proteomes" id="UP000887565">
    <property type="component" value="Unplaced"/>
</dbReference>
<evidence type="ECO:0000256" key="1">
    <source>
        <dbReference type="ARBA" id="ARBA00004141"/>
    </source>
</evidence>
<feature type="transmembrane region" description="Helical" evidence="6">
    <location>
        <begin position="621"/>
        <end position="643"/>
    </location>
</feature>
<evidence type="ECO:0000259" key="8">
    <source>
        <dbReference type="Pfam" id="PF08454"/>
    </source>
</evidence>
<keyword evidence="9" id="KW-1185">Reference proteome</keyword>
<dbReference type="InterPro" id="IPR013662">
    <property type="entry name" value="RIH_assoc-dom"/>
</dbReference>
<dbReference type="PANTHER" id="PTHR45816:SF4">
    <property type="entry name" value="RYR_IP3R HOMOLOGY ASSOCIATED DOMAIN-CONTAINING PROTEIN"/>
    <property type="match status" value="1"/>
</dbReference>
<proteinExistence type="predicted"/>
<name>A0A915JZJ7_ROMCU</name>